<accession>A0A7L8A161</accession>
<organism evidence="1 2">
    <name type="scientific">Photobacterium damsela subsp. piscicida</name>
    <name type="common">Pasteurella piscicida</name>
    <dbReference type="NCBI Taxonomy" id="38294"/>
    <lineage>
        <taxon>Bacteria</taxon>
        <taxon>Pseudomonadati</taxon>
        <taxon>Pseudomonadota</taxon>
        <taxon>Gammaproteobacteria</taxon>
        <taxon>Vibrionales</taxon>
        <taxon>Vibrionaceae</taxon>
        <taxon>Photobacterium</taxon>
    </lineage>
</organism>
<protein>
    <submittedName>
        <fullName evidence="1">Uncharacterized protein</fullName>
    </submittedName>
</protein>
<reference evidence="1 2" key="1">
    <citation type="submission" date="2020-09" db="EMBL/GenBank/DDBJ databases">
        <title>Complete, closed and curated genome sequences of Photobacterium damselae subsp. piscicida isolates from Australia indicate localised evolution and additional plasmid-borne pathogenicity mechanisms.</title>
        <authorList>
            <person name="Baseggio L."/>
            <person name="Silayeva O."/>
            <person name="Buller N."/>
            <person name="Landos M."/>
            <person name="Engelstaedter J."/>
            <person name="Barnes A.C."/>
        </authorList>
    </citation>
    <scope>NUCLEOTIDE SEQUENCE [LARGE SCALE GENOMIC DNA]</scope>
    <source>
        <strain evidence="1 2">AS-16-0540-1</strain>
    </source>
</reference>
<evidence type="ECO:0000313" key="1">
    <source>
        <dbReference type="EMBL" id="QOD55604.1"/>
    </source>
</evidence>
<gene>
    <name evidence="1" type="ORF">IC627_09630</name>
</gene>
<dbReference type="EMBL" id="CP061854">
    <property type="protein sequence ID" value="QOD55604.1"/>
    <property type="molecule type" value="Genomic_DNA"/>
</dbReference>
<evidence type="ECO:0000313" key="2">
    <source>
        <dbReference type="Proteomes" id="UP000516656"/>
    </source>
</evidence>
<name>A0A7L8A161_PHODP</name>
<dbReference type="Proteomes" id="UP000516656">
    <property type="component" value="Chromosome 1"/>
</dbReference>
<sequence length="278" mass="32880">MNKINYAELRDNIQYHQTPTPPFKAYFDSEIESEKLSYLTEIMNYFHFISQIYQFPFEVIKSDFSKICQLRVMSQQAFDSGNEEKVEALHVKQIEIIDKFNSKYTKKLGFDMTNSYSSFEMHKVISKTATRKNFIKNYYIHQIVTAKNIIVKDPHLLSLFKQACEERGVSFNTIKDWFNAFRCITDKNYDETSFKNGYVKAYRHLESEVVAMYDTENHYSTSNDKLLLCIKDNYIAMFRNKVEPSFNLDKLEFLPDIYFIKACMSVALNQYQKELLSA</sequence>
<dbReference type="AlphaFoldDB" id="A0A7L8A161"/>
<proteinExistence type="predicted"/>